<keyword evidence="7 10" id="KW-0443">Lipid metabolism</keyword>
<dbReference type="PANTHER" id="PTHR11157:SF17">
    <property type="entry name" value="ELONGATION OF VERY LONG CHAIN FATTY ACIDS PROTEIN 6"/>
    <property type="match status" value="1"/>
</dbReference>
<keyword evidence="13" id="KW-1185">Reference proteome</keyword>
<feature type="transmembrane region" description="Helical" evidence="10">
    <location>
        <begin position="169"/>
        <end position="187"/>
    </location>
</feature>
<dbReference type="Pfam" id="PF01151">
    <property type="entry name" value="ELO"/>
    <property type="match status" value="1"/>
</dbReference>
<keyword evidence="4 10" id="KW-0812">Transmembrane</keyword>
<dbReference type="InterPro" id="IPR002076">
    <property type="entry name" value="ELO_fam"/>
</dbReference>
<dbReference type="EC" id="2.3.1.199" evidence="10"/>
<feature type="compositionally biased region" description="Polar residues" evidence="11">
    <location>
        <begin position="272"/>
        <end position="281"/>
    </location>
</feature>
<dbReference type="InterPro" id="IPR030457">
    <property type="entry name" value="ELO_CS"/>
</dbReference>
<evidence type="ECO:0000313" key="12">
    <source>
        <dbReference type="EnsemblMetazoa" id="XP_038052974.1"/>
    </source>
</evidence>
<dbReference type="OrthoDB" id="10259681at2759"/>
<dbReference type="GO" id="GO:0034625">
    <property type="term" value="P:fatty acid elongation, monounsaturated fatty acid"/>
    <property type="evidence" value="ECO:0007669"/>
    <property type="project" value="TreeGrafter"/>
</dbReference>
<name>A0A913ZNM1_PATMI</name>
<comment type="similarity">
    <text evidence="10">Belongs to the ELO family.</text>
</comment>
<comment type="catalytic activity">
    <reaction evidence="10">
        <text>a very-long-chain acyl-CoA + malonyl-CoA + H(+) = a very-long-chain 3-oxoacyl-CoA + CO2 + CoA</text>
        <dbReference type="Rhea" id="RHEA:32727"/>
        <dbReference type="ChEBI" id="CHEBI:15378"/>
        <dbReference type="ChEBI" id="CHEBI:16526"/>
        <dbReference type="ChEBI" id="CHEBI:57287"/>
        <dbReference type="ChEBI" id="CHEBI:57384"/>
        <dbReference type="ChEBI" id="CHEBI:90725"/>
        <dbReference type="ChEBI" id="CHEBI:90736"/>
        <dbReference type="EC" id="2.3.1.199"/>
    </reaction>
</comment>
<feature type="region of interest" description="Disordered" evidence="11">
    <location>
        <begin position="271"/>
        <end position="312"/>
    </location>
</feature>
<keyword evidence="3 10" id="KW-0808">Transferase</keyword>
<dbReference type="Proteomes" id="UP000887568">
    <property type="component" value="Unplaced"/>
</dbReference>
<feature type="transmembrane region" description="Helical" evidence="10">
    <location>
        <begin position="38"/>
        <end position="57"/>
    </location>
</feature>
<sequence length="312" mass="35791">MSGGQLNYNGIQPADRFTFEENFDVDSWVAWVKDHRALSLYVAAVYVLLVFSGRRWMEHRQPYRLKVLLILWNVLLGGFSLFGVWRSVPVLATALYYNGWHSTVCDNVYYHKDFVGIWGLLFTLSKIPELGDTFFIVLRKQKLMFLHWYHHASVPLFVFAVYGDRAAPGVWFTAMNYFVHGLMYPYFGVRAAGYRLPKFVAMTITSLQIVQMLMGNVLVIHAAVMHFNGVSCHISHWVLAVSIALYFSYMVLFAQFFHSAYFGSKRAPIKPDSQSNGSTNGVKVHPINTDADKGLRKREFDRNENTKTDGRS</sequence>
<keyword evidence="6 10" id="KW-1133">Transmembrane helix</keyword>
<dbReference type="EnsemblMetazoa" id="XM_038197046.1">
    <property type="protein sequence ID" value="XP_038052974.1"/>
    <property type="gene ID" value="LOC119725582"/>
</dbReference>
<dbReference type="GeneID" id="119725582"/>
<feature type="transmembrane region" description="Helical" evidence="10">
    <location>
        <begin position="69"/>
        <end position="97"/>
    </location>
</feature>
<dbReference type="GO" id="GO:0030148">
    <property type="term" value="P:sphingolipid biosynthetic process"/>
    <property type="evidence" value="ECO:0007669"/>
    <property type="project" value="TreeGrafter"/>
</dbReference>
<evidence type="ECO:0000256" key="7">
    <source>
        <dbReference type="ARBA" id="ARBA00023098"/>
    </source>
</evidence>
<evidence type="ECO:0000256" key="4">
    <source>
        <dbReference type="ARBA" id="ARBA00022692"/>
    </source>
</evidence>
<evidence type="ECO:0000256" key="3">
    <source>
        <dbReference type="ARBA" id="ARBA00022679"/>
    </source>
</evidence>
<feature type="compositionally biased region" description="Basic and acidic residues" evidence="11">
    <location>
        <begin position="290"/>
        <end position="312"/>
    </location>
</feature>
<keyword evidence="2 10" id="KW-0444">Lipid biosynthesis</keyword>
<evidence type="ECO:0000256" key="2">
    <source>
        <dbReference type="ARBA" id="ARBA00022516"/>
    </source>
</evidence>
<accession>A0A913ZNM1</accession>
<evidence type="ECO:0000256" key="6">
    <source>
        <dbReference type="ARBA" id="ARBA00022989"/>
    </source>
</evidence>
<evidence type="ECO:0000313" key="13">
    <source>
        <dbReference type="Proteomes" id="UP000887568"/>
    </source>
</evidence>
<evidence type="ECO:0000256" key="10">
    <source>
        <dbReference type="RuleBase" id="RU361115"/>
    </source>
</evidence>
<dbReference type="PANTHER" id="PTHR11157">
    <property type="entry name" value="FATTY ACID ACYL TRANSFERASE-RELATED"/>
    <property type="match status" value="1"/>
</dbReference>
<evidence type="ECO:0000256" key="11">
    <source>
        <dbReference type="SAM" id="MobiDB-lite"/>
    </source>
</evidence>
<dbReference type="GO" id="GO:0019367">
    <property type="term" value="P:fatty acid elongation, saturated fatty acid"/>
    <property type="evidence" value="ECO:0007669"/>
    <property type="project" value="TreeGrafter"/>
</dbReference>
<evidence type="ECO:0000256" key="5">
    <source>
        <dbReference type="ARBA" id="ARBA00022832"/>
    </source>
</evidence>
<reference evidence="12" key="1">
    <citation type="submission" date="2022-11" db="UniProtKB">
        <authorList>
            <consortium name="EnsemblMetazoa"/>
        </authorList>
    </citation>
    <scope>IDENTIFICATION</scope>
</reference>
<dbReference type="GO" id="GO:0009922">
    <property type="term" value="F:fatty acid elongase activity"/>
    <property type="evidence" value="ECO:0007669"/>
    <property type="project" value="UniProtKB-EC"/>
</dbReference>
<dbReference type="PROSITE" id="PS01188">
    <property type="entry name" value="ELO"/>
    <property type="match status" value="1"/>
</dbReference>
<dbReference type="GO" id="GO:0034626">
    <property type="term" value="P:fatty acid elongation, polyunsaturated fatty acid"/>
    <property type="evidence" value="ECO:0007669"/>
    <property type="project" value="TreeGrafter"/>
</dbReference>
<feature type="transmembrane region" description="Helical" evidence="10">
    <location>
        <begin position="117"/>
        <end position="138"/>
    </location>
</feature>
<dbReference type="GO" id="GO:0005789">
    <property type="term" value="C:endoplasmic reticulum membrane"/>
    <property type="evidence" value="ECO:0007669"/>
    <property type="project" value="TreeGrafter"/>
</dbReference>
<keyword evidence="5 10" id="KW-0276">Fatty acid metabolism</keyword>
<proteinExistence type="inferred from homology"/>
<organism evidence="12 13">
    <name type="scientific">Patiria miniata</name>
    <name type="common">Bat star</name>
    <name type="synonym">Asterina miniata</name>
    <dbReference type="NCBI Taxonomy" id="46514"/>
    <lineage>
        <taxon>Eukaryota</taxon>
        <taxon>Metazoa</taxon>
        <taxon>Echinodermata</taxon>
        <taxon>Eleutherozoa</taxon>
        <taxon>Asterozoa</taxon>
        <taxon>Asteroidea</taxon>
        <taxon>Valvatacea</taxon>
        <taxon>Valvatida</taxon>
        <taxon>Asterinidae</taxon>
        <taxon>Patiria</taxon>
    </lineage>
</organism>
<keyword evidence="9 10" id="KW-0275">Fatty acid biosynthesis</keyword>
<evidence type="ECO:0000256" key="8">
    <source>
        <dbReference type="ARBA" id="ARBA00023136"/>
    </source>
</evidence>
<dbReference type="GO" id="GO:0042761">
    <property type="term" value="P:very long-chain fatty acid biosynthetic process"/>
    <property type="evidence" value="ECO:0007669"/>
    <property type="project" value="TreeGrafter"/>
</dbReference>
<feature type="transmembrane region" description="Helical" evidence="10">
    <location>
        <begin position="145"/>
        <end position="163"/>
    </location>
</feature>
<evidence type="ECO:0000256" key="9">
    <source>
        <dbReference type="ARBA" id="ARBA00023160"/>
    </source>
</evidence>
<dbReference type="RefSeq" id="XP_038052974.1">
    <property type="nucleotide sequence ID" value="XM_038197046.1"/>
</dbReference>
<dbReference type="OMA" id="HQAWARW"/>
<dbReference type="AlphaFoldDB" id="A0A913ZNM1"/>
<keyword evidence="8 10" id="KW-0472">Membrane</keyword>
<feature type="transmembrane region" description="Helical" evidence="10">
    <location>
        <begin position="199"/>
        <end position="224"/>
    </location>
</feature>
<comment type="subcellular location">
    <subcellularLocation>
        <location evidence="1">Membrane</location>
        <topology evidence="1">Multi-pass membrane protein</topology>
    </subcellularLocation>
</comment>
<protein>
    <recommendedName>
        <fullName evidence="10">Elongation of very long chain fatty acids protein</fullName>
        <ecNumber evidence="10">2.3.1.199</ecNumber>
    </recommendedName>
    <alternativeName>
        <fullName evidence="10">Very-long-chain 3-oxoacyl-CoA synthase</fullName>
    </alternativeName>
</protein>
<feature type="transmembrane region" description="Helical" evidence="10">
    <location>
        <begin position="236"/>
        <end position="257"/>
    </location>
</feature>
<evidence type="ECO:0000256" key="1">
    <source>
        <dbReference type="ARBA" id="ARBA00004141"/>
    </source>
</evidence>